<dbReference type="VEuPathDB" id="FungiDB:L204_01828"/>
<dbReference type="PANTHER" id="PTHR10102:SF0">
    <property type="entry name" value="DNA-DIRECTED RNA POLYMERASE, MITOCHONDRIAL"/>
    <property type="match status" value="1"/>
</dbReference>
<dbReference type="Pfam" id="PF14700">
    <property type="entry name" value="RPOL_N"/>
    <property type="match status" value="1"/>
</dbReference>
<dbReference type="GO" id="GO:0003899">
    <property type="term" value="F:DNA-directed RNA polymerase activity"/>
    <property type="evidence" value="ECO:0007669"/>
    <property type="project" value="UniProtKB-EC"/>
</dbReference>
<dbReference type="PROSITE" id="PS00900">
    <property type="entry name" value="RNA_POL_PHAGE_1"/>
    <property type="match status" value="1"/>
</dbReference>
<dbReference type="FunFam" id="1.10.287.280:FF:000001">
    <property type="entry name" value="DNA-directed RNA polymerase"/>
    <property type="match status" value="1"/>
</dbReference>
<name>D2JWV0_9TREE</name>
<dbReference type="VEuPathDB" id="FungiDB:L203_06389"/>
<comment type="subcellular location">
    <subcellularLocation>
        <location evidence="1">Mitochondrion</location>
    </subcellularLocation>
</comment>
<comment type="catalytic activity">
    <reaction evidence="9 10">
        <text>RNA(n) + a ribonucleoside 5'-triphosphate = RNA(n+1) + diphosphate</text>
        <dbReference type="Rhea" id="RHEA:21248"/>
        <dbReference type="Rhea" id="RHEA-COMP:14527"/>
        <dbReference type="Rhea" id="RHEA-COMP:17342"/>
        <dbReference type="ChEBI" id="CHEBI:33019"/>
        <dbReference type="ChEBI" id="CHEBI:61557"/>
        <dbReference type="ChEBI" id="CHEBI:140395"/>
        <dbReference type="EC" id="2.7.7.6"/>
    </reaction>
</comment>
<dbReference type="InterPro" id="IPR002092">
    <property type="entry name" value="DNA-dir_Rpol_phage-type"/>
</dbReference>
<dbReference type="GO" id="GO:0001018">
    <property type="term" value="F:mitochondrial promoter sequence-specific DNA binding"/>
    <property type="evidence" value="ECO:0007669"/>
    <property type="project" value="TreeGrafter"/>
</dbReference>
<dbReference type="InterPro" id="IPR046950">
    <property type="entry name" value="DNA-dir_Rpol_C_phage-type"/>
</dbReference>
<dbReference type="EC" id="2.7.7.6" evidence="10"/>
<evidence type="ECO:0000256" key="5">
    <source>
        <dbReference type="ARBA" id="ARBA00022695"/>
    </source>
</evidence>
<dbReference type="EMBL" id="GU131349">
    <property type="protein sequence ID" value="ACZ80653.1"/>
    <property type="molecule type" value="Genomic_DNA"/>
</dbReference>
<dbReference type="InterPro" id="IPR029262">
    <property type="entry name" value="RPOL_N"/>
</dbReference>
<evidence type="ECO:0000256" key="8">
    <source>
        <dbReference type="ARBA" id="ARBA00023163"/>
    </source>
</evidence>
<dbReference type="FunFam" id="1.10.287.260:FF:000001">
    <property type="entry name" value="DNA-directed RNA polymerase"/>
    <property type="match status" value="1"/>
</dbReference>
<dbReference type="PROSITE" id="PS00489">
    <property type="entry name" value="RNA_POL_PHAGE_2"/>
    <property type="match status" value="1"/>
</dbReference>
<dbReference type="GO" id="GO:0034245">
    <property type="term" value="C:mitochondrial DNA-directed RNA polymerase complex"/>
    <property type="evidence" value="ECO:0007669"/>
    <property type="project" value="TreeGrafter"/>
</dbReference>
<dbReference type="Gene3D" id="1.10.287.260">
    <property type="match status" value="1"/>
</dbReference>
<evidence type="ECO:0000256" key="7">
    <source>
        <dbReference type="ARBA" id="ARBA00023128"/>
    </source>
</evidence>
<keyword evidence="7" id="KW-0496">Mitochondrion</keyword>
<dbReference type="FunFam" id="1.10.1320.10:FF:000004">
    <property type="entry name" value="DNA-directed RNA polymerase"/>
    <property type="match status" value="1"/>
</dbReference>
<keyword evidence="5 10" id="KW-0548">Nucleotidyltransferase</keyword>
<organism evidence="12">
    <name type="scientific">Cryptococcus depauperatus</name>
    <dbReference type="NCBI Taxonomy" id="5208"/>
    <lineage>
        <taxon>Eukaryota</taxon>
        <taxon>Fungi</taxon>
        <taxon>Dikarya</taxon>
        <taxon>Basidiomycota</taxon>
        <taxon>Agaricomycotina</taxon>
        <taxon>Tremellomycetes</taxon>
        <taxon>Tremellales</taxon>
        <taxon>Cryptococcaceae</taxon>
        <taxon>Cryptococcus</taxon>
    </lineage>
</organism>
<dbReference type="GO" id="GO:0006390">
    <property type="term" value="P:mitochondrial transcription"/>
    <property type="evidence" value="ECO:0007669"/>
    <property type="project" value="TreeGrafter"/>
</dbReference>
<dbReference type="AlphaFoldDB" id="D2JWV0"/>
<dbReference type="PANTHER" id="PTHR10102">
    <property type="entry name" value="DNA-DIRECTED RNA POLYMERASE, MITOCHONDRIAL"/>
    <property type="match status" value="1"/>
</dbReference>
<dbReference type="SUPFAM" id="SSF56672">
    <property type="entry name" value="DNA/RNA polymerases"/>
    <property type="match status" value="1"/>
</dbReference>
<evidence type="ECO:0000256" key="2">
    <source>
        <dbReference type="ARBA" id="ARBA00009493"/>
    </source>
</evidence>
<evidence type="ECO:0000259" key="11">
    <source>
        <dbReference type="SMART" id="SM01311"/>
    </source>
</evidence>
<comment type="similarity">
    <text evidence="2 10">Belongs to the phage and mitochondrial RNA polymerase family.</text>
</comment>
<evidence type="ECO:0000256" key="3">
    <source>
        <dbReference type="ARBA" id="ARBA00022478"/>
    </source>
</evidence>
<protein>
    <recommendedName>
        <fullName evidence="10">DNA-directed RNA polymerase</fullName>
        <ecNumber evidence="10">2.7.7.6</ecNumber>
    </recommendedName>
</protein>
<proteinExistence type="inferred from homology"/>
<dbReference type="Pfam" id="PF00940">
    <property type="entry name" value="RNA_pol"/>
    <property type="match status" value="1"/>
</dbReference>
<dbReference type="Gene3D" id="1.10.150.20">
    <property type="entry name" value="5' to 3' exonuclease, C-terminal subdomain"/>
    <property type="match status" value="1"/>
</dbReference>
<keyword evidence="4 10" id="KW-0808">Transferase</keyword>
<keyword evidence="6" id="KW-0809">Transit peptide</keyword>
<sequence length="1181" mass="130890">MLPFKSLRTTPRACRICSPLNRISQALLCRRSATQLAHHQDISRPLGSSSDTPFQNYVSFNLPTPLPRNVMPPPNSPQAALYPSTGVIDAISMISICLRRPEYVPRAYQIFTQLLRDSITGQTSTPEARVWAMVVEGVAALGNESSSGNNAEKWRKRAESLVEKWGESYGLQGRKEPAGLDRDGVRIYQGWFNGLIRSQSPLTPILPYLNHPLLPVSTLLQGLDPSSLPLACQSLIEAADQYNLPELKASVQEFQGVEKLKRETQVSEVIDEVLPVLENTESTKDAPASTPKGARFAITNLRQALNAINSSSMPINRQRSLEASSLEAARAELEESAKRFQVVTRDTSPALQRSKLQSWMHTWLGELTTELEQRLLSMKSQVEAMPESKAAVLPSKSSPTTGMKPQVLVMYLSLLPVDKLALITILEIMRMAGSGGIIDGMKVLRGMVAVGKAVETEFRAETIKNVAGIDSYHWMRTIDPQTQKPSRQLISSVWKKIGNQAGESQRHISSSSNSEDMKDLWTPAWSRMIQLGVGSELVDALLKVAKVKREATNAVTGEKVVEEQPAFTHAYEYVRGKCLGVIKLNPVVAERLANDDIGVVIHPKHLPMLVPPLPWRAHDNGGYLMHSGLTVPVMRYKESLEQQKWLKAAAEAGHLEPVFHGLDVLSSTPWQINRKVFDVVLEAWNQGHAIADIPPSKEMADYEFPDKPEPANQDPQLRLLYVEKMKKVRAQQRKDHAERCKFNYNIEIARSYLKDTFYLPHNMDFRGRAYPIPPHLSPVGDDLCRGLLTFGTKKPLGLTGLKWLKIHLANVYGYDKASFGERAKFAADNEKEIFDSAENPLTGNRWWLKAEDPWQCLAACFELTAALRSSDPAAYESALPVHQDGTCNGMQHYAALGGDVRGAKAVNLEAGDRPADIYTGVVDIVNKVIAEDQRQCHEVASLIKGPLGRKVVKQTVMTTVYGVTFVGARDQIAKQLNTRGDIAPEHIFAVSSYIAKTVLNCIGDLFSGAKAIMDWLTTSARLISRSVSSQRLQEAANCFSTSTKSGKAASSRAAREFMSAVIWTTPLGLPVVQPYRKAHKKQIHDGASISSVEQMSELIRDTFVELHSQDLIGKLREDFIRRYGDYYVPIQSAKNISISAAKRKDVSVKRQKALSAMLADQDQSETSIVIDDVPGDIKSRT</sequence>
<evidence type="ECO:0000313" key="12">
    <source>
        <dbReference type="EMBL" id="ACZ80653.1"/>
    </source>
</evidence>
<dbReference type="FunFam" id="1.10.150.20:FF:000041">
    <property type="entry name" value="DNA-directed RNA polymerase"/>
    <property type="match status" value="1"/>
</dbReference>
<dbReference type="InterPro" id="IPR024075">
    <property type="entry name" value="DNA-dir_RNA_pol_helix_hairp_sf"/>
</dbReference>
<dbReference type="Gene3D" id="1.10.1320.10">
    <property type="entry name" value="DNA-directed RNA polymerase, N-terminal domain"/>
    <property type="match status" value="1"/>
</dbReference>
<feature type="domain" description="DNA-directed RNA polymerase N-terminal" evidence="11">
    <location>
        <begin position="316"/>
        <end position="667"/>
    </location>
</feature>
<evidence type="ECO:0000256" key="6">
    <source>
        <dbReference type="ARBA" id="ARBA00022946"/>
    </source>
</evidence>
<keyword evidence="8 10" id="KW-0804">Transcription</keyword>
<dbReference type="SMART" id="SM01311">
    <property type="entry name" value="RPOL_N"/>
    <property type="match status" value="1"/>
</dbReference>
<accession>D2JWV0</accession>
<evidence type="ECO:0000256" key="4">
    <source>
        <dbReference type="ARBA" id="ARBA00022679"/>
    </source>
</evidence>
<evidence type="ECO:0000256" key="10">
    <source>
        <dbReference type="RuleBase" id="RU003805"/>
    </source>
</evidence>
<dbReference type="InterPro" id="IPR043502">
    <property type="entry name" value="DNA/RNA_pol_sf"/>
</dbReference>
<evidence type="ECO:0000256" key="9">
    <source>
        <dbReference type="ARBA" id="ARBA00048552"/>
    </source>
</evidence>
<dbReference type="InterPro" id="IPR037159">
    <property type="entry name" value="RNA_POL_N_sf"/>
</dbReference>
<reference evidence="12" key="1">
    <citation type="journal article" date="2010" name="PLoS ONE">
        <title>Morphological and genomic characterization of Filobasidiella depauperata: a homothallic sibling species of the pathogenic cryptococcus species complex.</title>
        <authorList>
            <person name="Rodriguez-Carres M."/>
            <person name="Findley K."/>
            <person name="Sun S."/>
            <person name="Dietrich F.S."/>
            <person name="Heitman J."/>
        </authorList>
    </citation>
    <scope>NUCLEOTIDE SEQUENCE</scope>
    <source>
        <strain evidence="12">CBS7855</strain>
    </source>
</reference>
<evidence type="ECO:0000256" key="1">
    <source>
        <dbReference type="ARBA" id="ARBA00004173"/>
    </source>
</evidence>
<comment type="function">
    <text evidence="10">DNA-dependent RNA polymerase catalyzes the transcription of DNA into RNA using the four ribonucleoside triphosphates as substrates.</text>
</comment>
<keyword evidence="3 10" id="KW-0240">DNA-directed RNA polymerase</keyword>
<dbReference type="Gene3D" id="1.10.287.280">
    <property type="match status" value="1"/>
</dbReference>